<evidence type="ECO:0000256" key="4">
    <source>
        <dbReference type="ARBA" id="ARBA00023136"/>
    </source>
</evidence>
<dbReference type="OrthoDB" id="9787026at2"/>
<organism evidence="7 8">
    <name type="scientific">Adhaeribacter arboris</name>
    <dbReference type="NCBI Taxonomy" id="2072846"/>
    <lineage>
        <taxon>Bacteria</taxon>
        <taxon>Pseudomonadati</taxon>
        <taxon>Bacteroidota</taxon>
        <taxon>Cytophagia</taxon>
        <taxon>Cytophagales</taxon>
        <taxon>Hymenobacteraceae</taxon>
        <taxon>Adhaeribacter</taxon>
    </lineage>
</organism>
<feature type="transmembrane region" description="Helical" evidence="5">
    <location>
        <begin position="232"/>
        <end position="254"/>
    </location>
</feature>
<feature type="transmembrane region" description="Helical" evidence="5">
    <location>
        <begin position="360"/>
        <end position="383"/>
    </location>
</feature>
<proteinExistence type="predicted"/>
<name>A0A2T2YAZ0_9BACT</name>
<evidence type="ECO:0000256" key="1">
    <source>
        <dbReference type="ARBA" id="ARBA00004141"/>
    </source>
</evidence>
<dbReference type="InterPro" id="IPR036259">
    <property type="entry name" value="MFS_trans_sf"/>
</dbReference>
<feature type="transmembrane region" description="Helical" evidence="5">
    <location>
        <begin position="23"/>
        <end position="46"/>
    </location>
</feature>
<keyword evidence="3 5" id="KW-1133">Transmembrane helix</keyword>
<feature type="transmembrane region" description="Helical" evidence="5">
    <location>
        <begin position="325"/>
        <end position="348"/>
    </location>
</feature>
<comment type="caution">
    <text evidence="7">The sequence shown here is derived from an EMBL/GenBank/DDBJ whole genome shotgun (WGS) entry which is preliminary data.</text>
</comment>
<dbReference type="Gene3D" id="1.20.1250.20">
    <property type="entry name" value="MFS general substrate transporter like domains"/>
    <property type="match status" value="2"/>
</dbReference>
<feature type="transmembrane region" description="Helical" evidence="5">
    <location>
        <begin position="182"/>
        <end position="201"/>
    </location>
</feature>
<dbReference type="PANTHER" id="PTHR23508:SF10">
    <property type="entry name" value="CARBOXYLIC ACID TRANSPORTER PROTEIN HOMOLOG"/>
    <property type="match status" value="1"/>
</dbReference>
<dbReference type="SUPFAM" id="SSF103473">
    <property type="entry name" value="MFS general substrate transporter"/>
    <property type="match status" value="1"/>
</dbReference>
<dbReference type="Pfam" id="PF07690">
    <property type="entry name" value="MFS_1"/>
    <property type="match status" value="1"/>
</dbReference>
<dbReference type="InterPro" id="IPR005829">
    <property type="entry name" value="Sugar_transporter_CS"/>
</dbReference>
<comment type="subcellular location">
    <subcellularLocation>
        <location evidence="1">Membrane</location>
        <topology evidence="1">Multi-pass membrane protein</topology>
    </subcellularLocation>
</comment>
<dbReference type="RefSeq" id="WP_106926586.1">
    <property type="nucleotide sequence ID" value="NZ_PYFT01000001.1"/>
</dbReference>
<feature type="transmembrane region" description="Helical" evidence="5">
    <location>
        <begin position="389"/>
        <end position="410"/>
    </location>
</feature>
<feature type="transmembrane region" description="Helical" evidence="5">
    <location>
        <begin position="155"/>
        <end position="176"/>
    </location>
</feature>
<dbReference type="PROSITE" id="PS50850">
    <property type="entry name" value="MFS"/>
    <property type="match status" value="1"/>
</dbReference>
<feature type="transmembrane region" description="Helical" evidence="5">
    <location>
        <begin position="66"/>
        <end position="85"/>
    </location>
</feature>
<gene>
    <name evidence="7" type="ORF">AHMF7605_03755</name>
</gene>
<dbReference type="GO" id="GO:0046943">
    <property type="term" value="F:carboxylic acid transmembrane transporter activity"/>
    <property type="evidence" value="ECO:0007669"/>
    <property type="project" value="TreeGrafter"/>
</dbReference>
<dbReference type="Proteomes" id="UP000240357">
    <property type="component" value="Unassembled WGS sequence"/>
</dbReference>
<keyword evidence="4 5" id="KW-0472">Membrane</keyword>
<feature type="transmembrane region" description="Helical" evidence="5">
    <location>
        <begin position="97"/>
        <end position="116"/>
    </location>
</feature>
<evidence type="ECO:0000256" key="5">
    <source>
        <dbReference type="SAM" id="Phobius"/>
    </source>
</evidence>
<dbReference type="PROSITE" id="PS00217">
    <property type="entry name" value="SUGAR_TRANSPORT_2"/>
    <property type="match status" value="1"/>
</dbReference>
<evidence type="ECO:0000313" key="7">
    <source>
        <dbReference type="EMBL" id="PSR52701.1"/>
    </source>
</evidence>
<sequence>MNTTVLNSQVATGQDQTGQRYRAILFVLCFISSALGGTVSTLMAVYLPVVMKDLQPGANLSAGNDISGYINALFIFGWAFGGFSWGLISDKIGRKKALLLAIAFYGLFTIATGLAPTWGTVVVSRFLSGFGVGGVLVVSFTLLNEVWPVRSRAIYTGILSIAFPVGIFSAGLLNYTVTSWRAGFLIGLGPLILALLGIWFVRESDKWLAYRRENHHTAPPLTTLFSAAHRPALLLGSLTFGAMLIGLWAIFSWLPTWVQSLIATDAPQERGLSMMFLGMGGLTGGFLSGWLIRFLGQRPSLVLCFAVCAVLSFILFKTNPVFTPLIYAEILVLALFFGLSQGVLAVYIPQLFPTGIRATATGFCFNIGRLFTATAVLLVGILVTTLGGYGNAIFLFSLVFLVGLLVVVFLKDKREYTPEAEQ</sequence>
<feature type="transmembrane region" description="Helical" evidence="5">
    <location>
        <begin position="274"/>
        <end position="294"/>
    </location>
</feature>
<protein>
    <submittedName>
        <fullName evidence="7">MFS transporter</fullName>
    </submittedName>
</protein>
<feature type="transmembrane region" description="Helical" evidence="5">
    <location>
        <begin position="122"/>
        <end position="143"/>
    </location>
</feature>
<dbReference type="InterPro" id="IPR011701">
    <property type="entry name" value="MFS"/>
</dbReference>
<evidence type="ECO:0000256" key="2">
    <source>
        <dbReference type="ARBA" id="ARBA00022692"/>
    </source>
</evidence>
<keyword evidence="8" id="KW-1185">Reference proteome</keyword>
<evidence type="ECO:0000313" key="8">
    <source>
        <dbReference type="Proteomes" id="UP000240357"/>
    </source>
</evidence>
<dbReference type="GO" id="GO:0005886">
    <property type="term" value="C:plasma membrane"/>
    <property type="evidence" value="ECO:0007669"/>
    <property type="project" value="TreeGrafter"/>
</dbReference>
<evidence type="ECO:0000256" key="3">
    <source>
        <dbReference type="ARBA" id="ARBA00022989"/>
    </source>
</evidence>
<dbReference type="EMBL" id="PYFT01000001">
    <property type="protein sequence ID" value="PSR52701.1"/>
    <property type="molecule type" value="Genomic_DNA"/>
</dbReference>
<reference evidence="7 8" key="1">
    <citation type="submission" date="2018-03" db="EMBL/GenBank/DDBJ databases">
        <title>Adhaeribacter sp. HMF7605 Genome sequencing and assembly.</title>
        <authorList>
            <person name="Kang H."/>
            <person name="Kang J."/>
            <person name="Cha I."/>
            <person name="Kim H."/>
            <person name="Joh K."/>
        </authorList>
    </citation>
    <scope>NUCLEOTIDE SEQUENCE [LARGE SCALE GENOMIC DNA]</scope>
    <source>
        <strain evidence="7 8">HMF7605</strain>
    </source>
</reference>
<accession>A0A2T2YAZ0</accession>
<evidence type="ECO:0000259" key="6">
    <source>
        <dbReference type="PROSITE" id="PS50850"/>
    </source>
</evidence>
<keyword evidence="2 5" id="KW-0812">Transmembrane</keyword>
<dbReference type="PANTHER" id="PTHR23508">
    <property type="entry name" value="CARBOXYLIC ACID TRANSPORTER PROTEIN HOMOLOG"/>
    <property type="match status" value="1"/>
</dbReference>
<dbReference type="AlphaFoldDB" id="A0A2T2YAZ0"/>
<feature type="domain" description="Major facilitator superfamily (MFS) profile" evidence="6">
    <location>
        <begin position="25"/>
        <end position="415"/>
    </location>
</feature>
<dbReference type="InterPro" id="IPR020846">
    <property type="entry name" value="MFS_dom"/>
</dbReference>
<feature type="transmembrane region" description="Helical" evidence="5">
    <location>
        <begin position="301"/>
        <end position="319"/>
    </location>
</feature>